<dbReference type="KEGG" id="ned:HUN01_01060"/>
<dbReference type="InterPro" id="IPR027806">
    <property type="entry name" value="HARBI1_dom"/>
</dbReference>
<dbReference type="Proteomes" id="UP000514713">
    <property type="component" value="Chromosome"/>
</dbReference>
<evidence type="ECO:0000259" key="4">
    <source>
        <dbReference type="Pfam" id="PF13613"/>
    </source>
</evidence>
<dbReference type="Proteomes" id="UP000514713">
    <property type="component" value="Plasmid pNe_3"/>
</dbReference>
<dbReference type="RefSeq" id="WP_181927151.1">
    <property type="nucleotide sequence ID" value="NZ_CP054695.1"/>
</dbReference>
<feature type="domain" description="DDE Tnp4" evidence="3">
    <location>
        <begin position="139"/>
        <end position="288"/>
    </location>
</feature>
<evidence type="ECO:0000313" key="7">
    <source>
        <dbReference type="Proteomes" id="UP000514713"/>
    </source>
</evidence>
<keyword evidence="7" id="KW-1185">Reference proteome</keyword>
<evidence type="ECO:0000259" key="3">
    <source>
        <dbReference type="Pfam" id="PF13359"/>
    </source>
</evidence>
<accession>A0A7D7LCI2</accession>
<dbReference type="PANTHER" id="PTHR23080:SF141">
    <property type="entry name" value="TRANSPOSASE HELIX-TURN-HELIX DOMAIN-CONTAINING PROTEIN"/>
    <property type="match status" value="1"/>
</dbReference>
<reference evidence="7" key="2">
    <citation type="submission" date="2020-06" db="EMBL/GenBank/DDBJ databases">
        <title>Nostoc edaphicum CCNP1411 genome.</title>
        <authorList>
            <person name="Fidor A."/>
            <person name="Grabski M."/>
            <person name="Gawor J."/>
            <person name="Gromadka R."/>
            <person name="Wegrzyn G."/>
            <person name="Mazur-Marzec H."/>
        </authorList>
    </citation>
    <scope>NUCLEOTIDE SEQUENCE [LARGE SCALE GENOMIC DNA]</scope>
    <source>
        <strain evidence="7">CCNP1411</strain>
        <plasmid evidence="7">pne_3</plasmid>
    </source>
</reference>
<sequence length="302" mass="34867">MTSPLVRIESHPQSAKRLSGINYEQFMTLVVLAEQRHNQKQTEIQKNKVRLIAPGGGRKSEMSPKEGVCLCLVYLRQKPTFDILGLLFDISKTKANDAFNYWVKILREILPASQMEEVEKDSQKYQELRKILCEHELIVDSAEQAIERPVDYQEQKQHYSGKKKMHTLKNQFIVLPNGEDIVDIYIGNLGKTSDINLFRETQGKFDCEQKFIGDKAYIGESTITTPYKKPRKKEISELQKKENQQLSSRRIGVEHLIGKVKIFRVASEKFRLARHKYSQVIMTVCGLVRLRLNCLLSLAINI</sequence>
<dbReference type="Pfam" id="PF13613">
    <property type="entry name" value="HTH_Tnp_4"/>
    <property type="match status" value="1"/>
</dbReference>
<dbReference type="Pfam" id="PF13359">
    <property type="entry name" value="DDE_Tnp_4"/>
    <property type="match status" value="1"/>
</dbReference>
<gene>
    <name evidence="5" type="ORF">HUN01_01060</name>
    <name evidence="6" type="ORF">HUN01_09625</name>
</gene>
<name>A0A7D7LCI2_9NOSO</name>
<keyword evidence="2" id="KW-0479">Metal-binding</keyword>
<comment type="cofactor">
    <cofactor evidence="1">
        <name>a divalent metal cation</name>
        <dbReference type="ChEBI" id="CHEBI:60240"/>
    </cofactor>
</comment>
<dbReference type="GO" id="GO:0046872">
    <property type="term" value="F:metal ion binding"/>
    <property type="evidence" value="ECO:0007669"/>
    <property type="project" value="UniProtKB-KW"/>
</dbReference>
<dbReference type="EMBL" id="CP054695">
    <property type="protein sequence ID" value="QMS86240.1"/>
    <property type="molecule type" value="Genomic_DNA"/>
</dbReference>
<evidence type="ECO:0000256" key="2">
    <source>
        <dbReference type="ARBA" id="ARBA00022723"/>
    </source>
</evidence>
<dbReference type="AlphaFoldDB" id="A0A7D7LCI2"/>
<dbReference type="KEGG" id="ned:HUN01_09625"/>
<geneLocation type="plasmid" evidence="5">
    <name>pNe_3</name>
</geneLocation>
<reference evidence="6" key="1">
    <citation type="journal article" date="2020" name="Mar. Drugs">
        <title>Nostoc edaphicum CCNP1411 from the Baltic Sea-A New Producer of Nostocyclopeptides.</title>
        <authorList>
            <person name="Fidor A."/>
            <person name="Grabski M."/>
            <person name="Gawor J."/>
            <person name="Gromadka R."/>
            <person name="Wegrzyn G."/>
            <person name="Mazur-Marzec H."/>
        </authorList>
    </citation>
    <scope>NUCLEOTIDE SEQUENCE</scope>
    <source>
        <strain evidence="6">CCNP1411</strain>
    </source>
</reference>
<organism evidence="6 7">
    <name type="scientific">Nostoc edaphicum CCNP1411</name>
    <dbReference type="NCBI Taxonomy" id="1472755"/>
    <lineage>
        <taxon>Bacteria</taxon>
        <taxon>Bacillati</taxon>
        <taxon>Cyanobacteriota</taxon>
        <taxon>Cyanophyceae</taxon>
        <taxon>Nostocales</taxon>
        <taxon>Nostocaceae</taxon>
        <taxon>Nostoc</taxon>
    </lineage>
</organism>
<evidence type="ECO:0000313" key="6">
    <source>
        <dbReference type="EMBL" id="QMS87829.1"/>
    </source>
</evidence>
<dbReference type="EMBL" id="CP054698">
    <property type="protein sequence ID" value="QMS87829.1"/>
    <property type="molecule type" value="Genomic_DNA"/>
</dbReference>
<evidence type="ECO:0000256" key="1">
    <source>
        <dbReference type="ARBA" id="ARBA00001968"/>
    </source>
</evidence>
<proteinExistence type="predicted"/>
<evidence type="ECO:0000313" key="5">
    <source>
        <dbReference type="EMBL" id="QMS86240.1"/>
    </source>
</evidence>
<keyword evidence="5" id="KW-0614">Plasmid</keyword>
<protein>
    <submittedName>
        <fullName evidence="6">Transposase family protein</fullName>
    </submittedName>
</protein>
<geneLocation type="plasmid" evidence="7">
    <name>pne_3</name>
</geneLocation>
<feature type="domain" description="Transposase Helix-turn-helix" evidence="4">
    <location>
        <begin position="62"/>
        <end position="111"/>
    </location>
</feature>
<dbReference type="PANTHER" id="PTHR23080">
    <property type="entry name" value="THAP DOMAIN PROTEIN"/>
    <property type="match status" value="1"/>
</dbReference>
<dbReference type="InterPro" id="IPR027805">
    <property type="entry name" value="Transposase_HTH_dom"/>
</dbReference>